<keyword evidence="4" id="KW-1185">Reference proteome</keyword>
<gene>
    <name evidence="3" type="ORF">FJM51_17825</name>
</gene>
<dbReference type="EMBL" id="VFRP01000022">
    <property type="protein sequence ID" value="TPE48420.1"/>
    <property type="molecule type" value="Genomic_DNA"/>
</dbReference>
<evidence type="ECO:0000313" key="4">
    <source>
        <dbReference type="Proteomes" id="UP000319255"/>
    </source>
</evidence>
<evidence type="ECO:0000313" key="3">
    <source>
        <dbReference type="EMBL" id="TPE48420.1"/>
    </source>
</evidence>
<dbReference type="SUPFAM" id="SSF51126">
    <property type="entry name" value="Pectin lyase-like"/>
    <property type="match status" value="1"/>
</dbReference>
<evidence type="ECO:0000259" key="2">
    <source>
        <dbReference type="Pfam" id="PF13229"/>
    </source>
</evidence>
<dbReference type="Pfam" id="PF13229">
    <property type="entry name" value="Beta_helix"/>
    <property type="match status" value="1"/>
</dbReference>
<feature type="compositionally biased region" description="Low complexity" evidence="1">
    <location>
        <begin position="315"/>
        <end position="332"/>
    </location>
</feature>
<comment type="caution">
    <text evidence="3">The sequence shown here is derived from an EMBL/GenBank/DDBJ whole genome shotgun (WGS) entry which is preliminary data.</text>
</comment>
<proteinExistence type="predicted"/>
<dbReference type="InterPro" id="IPR039448">
    <property type="entry name" value="Beta_helix"/>
</dbReference>
<sequence length="452" mass="47192">MTKYTVSTQSQLKSALNKAKGGDTISLKSGNYGSLSLSNEKYTSKVTITSESTSKPANFSAISLSSVSNLTFDHVNLTGKVVSGYGTGTGFKVSSSSNVTLQNSDLSDFYKGVQVWNASSFKVLGNDIDNIGYDGIVIGHSQGVTIQGNEVHMHSHGDSHRDVIQFYNQGAKAPSSNVTIKGNVLTSDDGVTHGIFFGNADTKGSNTAEFYKNITIEGNTIKTAQKLGVAIGGAQGVSIKSNVVVQTNEYSSKKAVNTPMILIDKDAKSVSLSGNTVVKAPAIADDANNWKIVSTLSNTGSKIVALGAPVADATSTSSKTVSSSSSSSSSSSLGDGEADHFRFSGTKVNGSTTNKLSVDFSEGDTVTLSKYDKGTFDDIGGGNYVHNSTGGGYVKIDSLTDLQELTKASGDIKAKVSGDTLTIDIHQDSGTHHLVLAGLGHEYQNSYDSSLF</sequence>
<protein>
    <recommendedName>
        <fullName evidence="2">Right handed beta helix domain-containing protein</fullName>
    </recommendedName>
</protein>
<organism evidence="3 4">
    <name type="scientific">Amaricoccus solimangrovi</name>
    <dbReference type="NCBI Taxonomy" id="2589815"/>
    <lineage>
        <taxon>Bacteria</taxon>
        <taxon>Pseudomonadati</taxon>
        <taxon>Pseudomonadota</taxon>
        <taxon>Alphaproteobacteria</taxon>
        <taxon>Rhodobacterales</taxon>
        <taxon>Paracoccaceae</taxon>
        <taxon>Amaricoccus</taxon>
    </lineage>
</organism>
<dbReference type="Gene3D" id="2.160.20.10">
    <property type="entry name" value="Single-stranded right-handed beta-helix, Pectin lyase-like"/>
    <property type="match status" value="1"/>
</dbReference>
<dbReference type="RefSeq" id="WP_140455486.1">
    <property type="nucleotide sequence ID" value="NZ_VFRP01000022.1"/>
</dbReference>
<dbReference type="InterPro" id="IPR011050">
    <property type="entry name" value="Pectin_lyase_fold/virulence"/>
</dbReference>
<evidence type="ECO:0000256" key="1">
    <source>
        <dbReference type="SAM" id="MobiDB-lite"/>
    </source>
</evidence>
<feature type="region of interest" description="Disordered" evidence="1">
    <location>
        <begin position="315"/>
        <end position="336"/>
    </location>
</feature>
<dbReference type="Proteomes" id="UP000319255">
    <property type="component" value="Unassembled WGS sequence"/>
</dbReference>
<feature type="domain" description="Right handed beta helix" evidence="2">
    <location>
        <begin position="57"/>
        <end position="171"/>
    </location>
</feature>
<dbReference type="InterPro" id="IPR006626">
    <property type="entry name" value="PbH1"/>
</dbReference>
<reference evidence="3 4" key="1">
    <citation type="submission" date="2019-06" db="EMBL/GenBank/DDBJ databases">
        <title>A novel bacterium of genus Amaricoccus, isolated from marine sediment.</title>
        <authorList>
            <person name="Huang H."/>
            <person name="Mo K."/>
            <person name="Hu Y."/>
        </authorList>
    </citation>
    <scope>NUCLEOTIDE SEQUENCE [LARGE SCALE GENOMIC DNA]</scope>
    <source>
        <strain evidence="3 4">HB172011</strain>
    </source>
</reference>
<name>A0A501WJ78_9RHOB</name>
<dbReference type="SMART" id="SM00710">
    <property type="entry name" value="PbH1"/>
    <property type="match status" value="4"/>
</dbReference>
<dbReference type="OrthoDB" id="3938151at2"/>
<accession>A0A501WJ78</accession>
<dbReference type="InterPro" id="IPR012334">
    <property type="entry name" value="Pectin_lyas_fold"/>
</dbReference>
<dbReference type="AlphaFoldDB" id="A0A501WJ78"/>